<dbReference type="Proteomes" id="UP000031668">
    <property type="component" value="Unassembled WGS sequence"/>
</dbReference>
<evidence type="ECO:0000313" key="3">
    <source>
        <dbReference type="Proteomes" id="UP000031668"/>
    </source>
</evidence>
<keyword evidence="1" id="KW-0472">Membrane</keyword>
<name>A0A0C2JVG8_THEKT</name>
<dbReference type="OrthoDB" id="10512525at2759"/>
<feature type="transmembrane region" description="Helical" evidence="1">
    <location>
        <begin position="197"/>
        <end position="216"/>
    </location>
</feature>
<proteinExistence type="predicted"/>
<keyword evidence="3" id="KW-1185">Reference proteome</keyword>
<evidence type="ECO:0000256" key="1">
    <source>
        <dbReference type="SAM" id="Phobius"/>
    </source>
</evidence>
<evidence type="ECO:0000313" key="2">
    <source>
        <dbReference type="EMBL" id="KII73418.1"/>
    </source>
</evidence>
<dbReference type="EMBL" id="JWZT01000855">
    <property type="protein sequence ID" value="KII73418.1"/>
    <property type="molecule type" value="Genomic_DNA"/>
</dbReference>
<reference evidence="2 3" key="1">
    <citation type="journal article" date="2014" name="Genome Biol. Evol.">
        <title>The genome of the myxosporean Thelohanellus kitauei shows adaptations to nutrient acquisition within its fish host.</title>
        <authorList>
            <person name="Yang Y."/>
            <person name="Xiong J."/>
            <person name="Zhou Z."/>
            <person name="Huo F."/>
            <person name="Miao W."/>
            <person name="Ran C."/>
            <person name="Liu Y."/>
            <person name="Zhang J."/>
            <person name="Feng J."/>
            <person name="Wang M."/>
            <person name="Wang M."/>
            <person name="Wang L."/>
            <person name="Yao B."/>
        </authorList>
    </citation>
    <scope>NUCLEOTIDE SEQUENCE [LARGE SCALE GENOMIC DNA]</scope>
    <source>
        <strain evidence="2">Wuqing</strain>
    </source>
</reference>
<accession>A0A0C2JVG8</accession>
<keyword evidence="1" id="KW-0812">Transmembrane</keyword>
<sequence length="256" mass="29821">MMDTEYFKTLKYYVECLVSIEKIEPKHLELLVARCPEHFVNSFKTKDFNLDFIKNLPTIHVDGVAQTNLAIGVCYFLAKTDFLYSDLLIKPLLTYINTKIVPRVYFDPRNGSLHQEKYALERMNWASFTIIASTLISYTLKHECSDTDTELIIKSLTYYWLRIVKSITKQISQSSSNSSKVKDDGDKTPNKAAKKHFLYWYAMVFSSVSVGMYLRLDSQDLAKFILDSCHYLDYLHLTKNENIEIPEIMIKELPFN</sequence>
<gene>
    <name evidence="2" type="ORF">RF11_07219</name>
</gene>
<comment type="caution">
    <text evidence="2">The sequence shown here is derived from an EMBL/GenBank/DDBJ whole genome shotgun (WGS) entry which is preliminary data.</text>
</comment>
<organism evidence="2 3">
    <name type="scientific">Thelohanellus kitauei</name>
    <name type="common">Myxosporean</name>
    <dbReference type="NCBI Taxonomy" id="669202"/>
    <lineage>
        <taxon>Eukaryota</taxon>
        <taxon>Metazoa</taxon>
        <taxon>Cnidaria</taxon>
        <taxon>Myxozoa</taxon>
        <taxon>Myxosporea</taxon>
        <taxon>Bivalvulida</taxon>
        <taxon>Platysporina</taxon>
        <taxon>Myxobolidae</taxon>
        <taxon>Thelohanellus</taxon>
    </lineage>
</organism>
<dbReference type="AlphaFoldDB" id="A0A0C2JVG8"/>
<protein>
    <submittedName>
        <fullName evidence="2">Uncharacterized protein</fullName>
    </submittedName>
</protein>
<keyword evidence="1" id="KW-1133">Transmembrane helix</keyword>